<dbReference type="Gene3D" id="3.40.50.1820">
    <property type="entry name" value="alpha/beta hydrolase"/>
    <property type="match status" value="1"/>
</dbReference>
<protein>
    <submittedName>
        <fullName evidence="3">Alpha/beta hydrolase</fullName>
    </submittedName>
</protein>
<dbReference type="InterPro" id="IPR029058">
    <property type="entry name" value="AB_hydrolase_fold"/>
</dbReference>
<comment type="caution">
    <text evidence="3">The sequence shown here is derived from an EMBL/GenBank/DDBJ whole genome shotgun (WGS) entry which is preliminary data.</text>
</comment>
<evidence type="ECO:0000259" key="2">
    <source>
        <dbReference type="Pfam" id="PF07859"/>
    </source>
</evidence>
<evidence type="ECO:0000313" key="3">
    <source>
        <dbReference type="EMBL" id="MFD5097527.1"/>
    </source>
</evidence>
<dbReference type="EMBL" id="JBHXIJ010000002">
    <property type="protein sequence ID" value="MFD5097527.1"/>
    <property type="molecule type" value="Genomic_DNA"/>
</dbReference>
<evidence type="ECO:0000256" key="1">
    <source>
        <dbReference type="ARBA" id="ARBA00022801"/>
    </source>
</evidence>
<dbReference type="InterPro" id="IPR050300">
    <property type="entry name" value="GDXG_lipolytic_enzyme"/>
</dbReference>
<dbReference type="Proteomes" id="UP001598448">
    <property type="component" value="Unassembled WGS sequence"/>
</dbReference>
<dbReference type="InterPro" id="IPR013094">
    <property type="entry name" value="AB_hydrolase_3"/>
</dbReference>
<dbReference type="PANTHER" id="PTHR48081">
    <property type="entry name" value="AB HYDROLASE SUPERFAMILY PROTEIN C4A8.06C"/>
    <property type="match status" value="1"/>
</dbReference>
<evidence type="ECO:0000313" key="4">
    <source>
        <dbReference type="Proteomes" id="UP001598448"/>
    </source>
</evidence>
<dbReference type="PANTHER" id="PTHR48081:SF8">
    <property type="entry name" value="ALPHA_BETA HYDROLASE FOLD-3 DOMAIN-CONTAINING PROTEIN-RELATED"/>
    <property type="match status" value="1"/>
</dbReference>
<keyword evidence="4" id="KW-1185">Reference proteome</keyword>
<accession>A0ABW6FGB5</accession>
<dbReference type="RefSeq" id="WP_386707015.1">
    <property type="nucleotide sequence ID" value="NZ_JBHXIJ010000002.1"/>
</dbReference>
<gene>
    <name evidence="3" type="ORF">ACFWJN_00830</name>
</gene>
<name>A0ABW6FGB5_9ACTN</name>
<organism evidence="3 4">
    <name type="scientific">Streptomyces albidochromogenes</name>
    <dbReference type="NCBI Taxonomy" id="329524"/>
    <lineage>
        <taxon>Bacteria</taxon>
        <taxon>Bacillati</taxon>
        <taxon>Actinomycetota</taxon>
        <taxon>Actinomycetes</taxon>
        <taxon>Kitasatosporales</taxon>
        <taxon>Streptomycetaceae</taxon>
        <taxon>Streptomyces</taxon>
    </lineage>
</organism>
<sequence length="323" mass="34167">MGETMDLDPQLQAVYDERAAQGAKPLYEMTLDEARAADLAAVQADAGKPEPVREVFDESIPGPGGTLPVRVYRPAAGEGPLPVLVYFFGGGWTLGSIETSDAICRSLANAAGCLTVAVGYRLAPEHKFPAALHDCFAGLGWTAEHAARLGGDASRIAVGGDSAGGNLAAAMTLMARDAGGPAIRAQLLVYPNTDYLADTPSRRENTDPLLFNNKSVQWYWDNYLTSPDDGRNPLVSPLRAPSHAGLPQALVITAEYDPLRDEGEQYAQRLRDSGVPAESTRYPGVAHGFFAMAGVLDAGGRALDQAAAYLRAAFAEDAAAHRI</sequence>
<dbReference type="GO" id="GO:0016787">
    <property type="term" value="F:hydrolase activity"/>
    <property type="evidence" value="ECO:0007669"/>
    <property type="project" value="UniProtKB-KW"/>
</dbReference>
<feature type="domain" description="Alpha/beta hydrolase fold-3" evidence="2">
    <location>
        <begin position="84"/>
        <end position="290"/>
    </location>
</feature>
<dbReference type="Pfam" id="PF07859">
    <property type="entry name" value="Abhydrolase_3"/>
    <property type="match status" value="1"/>
</dbReference>
<dbReference type="SUPFAM" id="SSF53474">
    <property type="entry name" value="alpha/beta-Hydrolases"/>
    <property type="match status" value="1"/>
</dbReference>
<keyword evidence="1 3" id="KW-0378">Hydrolase</keyword>
<proteinExistence type="predicted"/>
<reference evidence="3 4" key="1">
    <citation type="submission" date="2024-09" db="EMBL/GenBank/DDBJ databases">
        <title>The Natural Products Discovery Center: Release of the First 8490 Sequenced Strains for Exploring Actinobacteria Biosynthetic Diversity.</title>
        <authorList>
            <person name="Kalkreuter E."/>
            <person name="Kautsar S.A."/>
            <person name="Yang D."/>
            <person name="Bader C.D."/>
            <person name="Teijaro C.N."/>
            <person name="Fluegel L."/>
            <person name="Davis C.M."/>
            <person name="Simpson J.R."/>
            <person name="Lauterbach L."/>
            <person name="Steele A.D."/>
            <person name="Gui C."/>
            <person name="Meng S."/>
            <person name="Li G."/>
            <person name="Viehrig K."/>
            <person name="Ye F."/>
            <person name="Su P."/>
            <person name="Kiefer A.F."/>
            <person name="Nichols A."/>
            <person name="Cepeda A.J."/>
            <person name="Yan W."/>
            <person name="Fan B."/>
            <person name="Jiang Y."/>
            <person name="Adhikari A."/>
            <person name="Zheng C.-J."/>
            <person name="Schuster L."/>
            <person name="Cowan T.M."/>
            <person name="Smanski M.J."/>
            <person name="Chevrette M.G."/>
            <person name="De Carvalho L.P.S."/>
            <person name="Shen B."/>
        </authorList>
    </citation>
    <scope>NUCLEOTIDE SEQUENCE [LARGE SCALE GENOMIC DNA]</scope>
    <source>
        <strain evidence="3 4">NPDC058348</strain>
    </source>
</reference>